<dbReference type="InterPro" id="IPR016140">
    <property type="entry name" value="Bifunc_inhib/LTP/seed_store"/>
</dbReference>
<name>A0AAW1GW90_SAPOF</name>
<dbReference type="InterPro" id="IPR051636">
    <property type="entry name" value="Plant_LTP/defense-related"/>
</dbReference>
<feature type="domain" description="Bifunctional inhibitor/plant lipid transfer protein/seed storage helical" evidence="3">
    <location>
        <begin position="55"/>
        <end position="137"/>
    </location>
</feature>
<dbReference type="SMART" id="SM00499">
    <property type="entry name" value="AAI"/>
    <property type="match status" value="1"/>
</dbReference>
<organism evidence="4 5">
    <name type="scientific">Saponaria officinalis</name>
    <name type="common">Common soapwort</name>
    <name type="synonym">Lychnis saponaria</name>
    <dbReference type="NCBI Taxonomy" id="3572"/>
    <lineage>
        <taxon>Eukaryota</taxon>
        <taxon>Viridiplantae</taxon>
        <taxon>Streptophyta</taxon>
        <taxon>Embryophyta</taxon>
        <taxon>Tracheophyta</taxon>
        <taxon>Spermatophyta</taxon>
        <taxon>Magnoliopsida</taxon>
        <taxon>eudicotyledons</taxon>
        <taxon>Gunneridae</taxon>
        <taxon>Pentapetalae</taxon>
        <taxon>Caryophyllales</taxon>
        <taxon>Caryophyllaceae</taxon>
        <taxon>Caryophylleae</taxon>
        <taxon>Saponaria</taxon>
    </lineage>
</organism>
<dbReference type="InterPro" id="IPR027923">
    <property type="entry name" value="Hydrophob_seed_dom"/>
</dbReference>
<feature type="region of interest" description="Disordered" evidence="1">
    <location>
        <begin position="27"/>
        <end position="50"/>
    </location>
</feature>
<evidence type="ECO:0000313" key="5">
    <source>
        <dbReference type="Proteomes" id="UP001443914"/>
    </source>
</evidence>
<comment type="caution">
    <text evidence="4">The sequence shown here is derived from an EMBL/GenBank/DDBJ whole genome shotgun (WGS) entry which is preliminary data.</text>
</comment>
<keyword evidence="5" id="KW-1185">Reference proteome</keyword>
<evidence type="ECO:0000256" key="2">
    <source>
        <dbReference type="SAM" id="SignalP"/>
    </source>
</evidence>
<dbReference type="Proteomes" id="UP001443914">
    <property type="component" value="Unassembled WGS sequence"/>
</dbReference>
<sequence>MASTNAIFLLCLNLVFFTMVSSSYVPTTPSPPPPSTPDYHPGGSPTPVPSIEGKCPKDTLKIAACANVLNGLVHAVLGPQRAECCSLIDGLASLDAALCLCTTLKVRVPGIVHLKVPINVNLLLNSCKKAGVPNFQCPNY</sequence>
<evidence type="ECO:0000313" key="4">
    <source>
        <dbReference type="EMBL" id="KAK9668335.1"/>
    </source>
</evidence>
<feature type="signal peptide" evidence="2">
    <location>
        <begin position="1"/>
        <end position="22"/>
    </location>
</feature>
<dbReference type="AlphaFoldDB" id="A0AAW1GW90"/>
<evidence type="ECO:0000256" key="1">
    <source>
        <dbReference type="SAM" id="MobiDB-lite"/>
    </source>
</evidence>
<keyword evidence="2" id="KW-0732">Signal</keyword>
<dbReference type="Pfam" id="PF14547">
    <property type="entry name" value="Hydrophob_seed"/>
    <property type="match status" value="1"/>
</dbReference>
<feature type="chain" id="PRO_5043620743" description="Bifunctional inhibitor/plant lipid transfer protein/seed storage helical domain-containing protein" evidence="2">
    <location>
        <begin position="23"/>
        <end position="140"/>
    </location>
</feature>
<dbReference type="InterPro" id="IPR036312">
    <property type="entry name" value="Bifun_inhib/LTP/seed_sf"/>
</dbReference>
<dbReference type="CDD" id="cd01958">
    <property type="entry name" value="HPS_like"/>
    <property type="match status" value="1"/>
</dbReference>
<proteinExistence type="predicted"/>
<reference evidence="4" key="1">
    <citation type="submission" date="2024-03" db="EMBL/GenBank/DDBJ databases">
        <title>WGS assembly of Saponaria officinalis var. Norfolk2.</title>
        <authorList>
            <person name="Jenkins J."/>
            <person name="Shu S."/>
            <person name="Grimwood J."/>
            <person name="Barry K."/>
            <person name="Goodstein D."/>
            <person name="Schmutz J."/>
            <person name="Leebens-Mack J."/>
            <person name="Osbourn A."/>
        </authorList>
    </citation>
    <scope>NUCLEOTIDE SEQUENCE [LARGE SCALE GENOMIC DNA]</scope>
    <source>
        <strain evidence="4">JIC</strain>
    </source>
</reference>
<dbReference type="Gene3D" id="1.10.110.10">
    <property type="entry name" value="Plant lipid-transfer and hydrophobic proteins"/>
    <property type="match status" value="1"/>
</dbReference>
<dbReference type="PANTHER" id="PTHR31731">
    <property type="match status" value="1"/>
</dbReference>
<gene>
    <name evidence="4" type="ORF">RND81_13G052800</name>
</gene>
<evidence type="ECO:0000259" key="3">
    <source>
        <dbReference type="SMART" id="SM00499"/>
    </source>
</evidence>
<dbReference type="EMBL" id="JBDFQZ010000013">
    <property type="protein sequence ID" value="KAK9668335.1"/>
    <property type="molecule type" value="Genomic_DNA"/>
</dbReference>
<protein>
    <recommendedName>
        <fullName evidence="3">Bifunctional inhibitor/plant lipid transfer protein/seed storage helical domain-containing protein</fullName>
    </recommendedName>
</protein>
<dbReference type="SUPFAM" id="SSF47699">
    <property type="entry name" value="Bifunctional inhibitor/lipid-transfer protein/seed storage 2S albumin"/>
    <property type="match status" value="1"/>
</dbReference>
<accession>A0AAW1GW90</accession>